<evidence type="ECO:0000313" key="8">
    <source>
        <dbReference type="Proteomes" id="UP001610446"/>
    </source>
</evidence>
<evidence type="ECO:0000256" key="4">
    <source>
        <dbReference type="ARBA" id="ARBA00022989"/>
    </source>
</evidence>
<protein>
    <submittedName>
        <fullName evidence="7">Uncharacterized protein</fullName>
    </submittedName>
</protein>
<dbReference type="EMBL" id="JBFXLU010000155">
    <property type="protein sequence ID" value="KAL2837766.1"/>
    <property type="molecule type" value="Genomic_DNA"/>
</dbReference>
<feature type="transmembrane region" description="Helical" evidence="6">
    <location>
        <begin position="214"/>
        <end position="237"/>
    </location>
</feature>
<dbReference type="InterPro" id="IPR039020">
    <property type="entry name" value="PaxB-like"/>
</dbReference>
<feature type="transmembrane region" description="Helical" evidence="6">
    <location>
        <begin position="35"/>
        <end position="54"/>
    </location>
</feature>
<evidence type="ECO:0000313" key="7">
    <source>
        <dbReference type="EMBL" id="KAL2837766.1"/>
    </source>
</evidence>
<accession>A0ABR4JCJ4</accession>
<keyword evidence="3 6" id="KW-0812">Transmembrane</keyword>
<evidence type="ECO:0000256" key="1">
    <source>
        <dbReference type="ARBA" id="ARBA00004141"/>
    </source>
</evidence>
<dbReference type="Pfam" id="PF25129">
    <property type="entry name" value="Pyr4-TMTC"/>
    <property type="match status" value="1"/>
</dbReference>
<feature type="transmembrane region" description="Helical" evidence="6">
    <location>
        <begin position="91"/>
        <end position="110"/>
    </location>
</feature>
<name>A0ABR4JCJ4_9EURO</name>
<dbReference type="PANTHER" id="PTHR42038:SF4">
    <property type="entry name" value="INTEGRAL MEMBRANE PROTEIN"/>
    <property type="match status" value="1"/>
</dbReference>
<evidence type="ECO:0000256" key="3">
    <source>
        <dbReference type="ARBA" id="ARBA00022692"/>
    </source>
</evidence>
<feature type="transmembrane region" description="Helical" evidence="6">
    <location>
        <begin position="148"/>
        <end position="170"/>
    </location>
</feature>
<keyword evidence="4 6" id="KW-1133">Transmembrane helix</keyword>
<dbReference type="Proteomes" id="UP001610446">
    <property type="component" value="Unassembled WGS sequence"/>
</dbReference>
<keyword evidence="5 6" id="KW-0472">Membrane</keyword>
<dbReference type="PANTHER" id="PTHR42038">
    <property type="match status" value="1"/>
</dbReference>
<evidence type="ECO:0000256" key="5">
    <source>
        <dbReference type="ARBA" id="ARBA00023136"/>
    </source>
</evidence>
<comment type="caution">
    <text evidence="7">The sequence shown here is derived from an EMBL/GenBank/DDBJ whole genome shotgun (WGS) entry which is preliminary data.</text>
</comment>
<evidence type="ECO:0000256" key="2">
    <source>
        <dbReference type="ARBA" id="ARBA00006757"/>
    </source>
</evidence>
<organism evidence="7 8">
    <name type="scientific">Aspergillus pseudoustus</name>
    <dbReference type="NCBI Taxonomy" id="1810923"/>
    <lineage>
        <taxon>Eukaryota</taxon>
        <taxon>Fungi</taxon>
        <taxon>Dikarya</taxon>
        <taxon>Ascomycota</taxon>
        <taxon>Pezizomycotina</taxon>
        <taxon>Eurotiomycetes</taxon>
        <taxon>Eurotiomycetidae</taxon>
        <taxon>Eurotiales</taxon>
        <taxon>Aspergillaceae</taxon>
        <taxon>Aspergillus</taxon>
        <taxon>Aspergillus subgen. Nidulantes</taxon>
    </lineage>
</organism>
<comment type="subcellular location">
    <subcellularLocation>
        <location evidence="1">Membrane</location>
        <topology evidence="1">Multi-pass membrane protein</topology>
    </subcellularLocation>
</comment>
<gene>
    <name evidence="7" type="ORF">BJY01DRAFT_220566</name>
</gene>
<sequence>MANFRLVEHLSHLVVQPSDVRLNPPEGYLFVQDGLIISCGVLYALMYAFAMILVVRDRFLPGSVKYLSLTLAYEFYYAFTTTSTLTERACFLIWFALDLAFVGLALWQVYSPAQRHRIVTEMAMLYFPLALGALKCLSTLYPDERQQVTAYWTGIFLQLPVGWVYVYRLLADRSTRGQSLEVWLVRYLGCFTAYGVFIWRYLNVPRNWGYVGSFWSIGVIVATLVPETVYPFVYIWVWKGSERRKVKVG</sequence>
<comment type="similarity">
    <text evidence="2">Belongs to the paxB family.</text>
</comment>
<evidence type="ECO:0000256" key="6">
    <source>
        <dbReference type="SAM" id="Phobius"/>
    </source>
</evidence>
<reference evidence="7 8" key="1">
    <citation type="submission" date="2024-07" db="EMBL/GenBank/DDBJ databases">
        <title>Section-level genome sequencing and comparative genomics of Aspergillus sections Usti and Cavernicolus.</title>
        <authorList>
            <consortium name="Lawrence Berkeley National Laboratory"/>
            <person name="Nybo J.L."/>
            <person name="Vesth T.C."/>
            <person name="Theobald S."/>
            <person name="Frisvad J.C."/>
            <person name="Larsen T.O."/>
            <person name="Kjaerboelling I."/>
            <person name="Rothschild-Mancinelli K."/>
            <person name="Lyhne E.K."/>
            <person name="Kogle M.E."/>
            <person name="Barry K."/>
            <person name="Clum A."/>
            <person name="Na H."/>
            <person name="Ledsgaard L."/>
            <person name="Lin J."/>
            <person name="Lipzen A."/>
            <person name="Kuo A."/>
            <person name="Riley R."/>
            <person name="Mondo S."/>
            <person name="Labutti K."/>
            <person name="Haridas S."/>
            <person name="Pangalinan J."/>
            <person name="Salamov A.A."/>
            <person name="Simmons B.A."/>
            <person name="Magnuson J.K."/>
            <person name="Chen J."/>
            <person name="Drula E."/>
            <person name="Henrissat B."/>
            <person name="Wiebenga A."/>
            <person name="Lubbers R.J."/>
            <person name="Gomes A.C."/>
            <person name="Makela M.R."/>
            <person name="Stajich J."/>
            <person name="Grigoriev I.V."/>
            <person name="Mortensen U.H."/>
            <person name="De Vries R.P."/>
            <person name="Baker S.E."/>
            <person name="Andersen M.R."/>
        </authorList>
    </citation>
    <scope>NUCLEOTIDE SEQUENCE [LARGE SCALE GENOMIC DNA]</scope>
    <source>
        <strain evidence="7 8">CBS 123904</strain>
    </source>
</reference>
<keyword evidence="8" id="KW-1185">Reference proteome</keyword>
<proteinExistence type="inferred from homology"/>
<feature type="transmembrane region" description="Helical" evidence="6">
    <location>
        <begin position="182"/>
        <end position="202"/>
    </location>
</feature>